<dbReference type="Gene3D" id="3.30.1440.10">
    <property type="match status" value="1"/>
</dbReference>
<keyword evidence="3" id="KW-1185">Reference proteome</keyword>
<sequence length="124" mass="14065">MKCKIKARAMVNPTEDLEKVTEALSNMFDYEDIEIGENYVIVSGGIESLQILKDLLRERRIRDTASKILEKNASSNIITFSLSKQAALVEVPNFVEGYQSPLGEIEVEIETDEVETLIQWITEK</sequence>
<dbReference type="PANTHER" id="PTHR39652:SF1">
    <property type="entry name" value="UPF0201 PROTEIN TK1335"/>
    <property type="match status" value="1"/>
</dbReference>
<dbReference type="PANTHER" id="PTHR39652">
    <property type="entry name" value="UPF0201 PROTEIN TK1335"/>
    <property type="match status" value="1"/>
</dbReference>
<gene>
    <name evidence="2" type="ORF">MCBB_1083</name>
</gene>
<proteinExistence type="inferred from homology"/>
<dbReference type="Pfam" id="PF01877">
    <property type="entry name" value="RNA_binding"/>
    <property type="match status" value="1"/>
</dbReference>
<evidence type="ECO:0000256" key="1">
    <source>
        <dbReference type="HAMAP-Rule" id="MF_01112"/>
    </source>
</evidence>
<dbReference type="STRING" id="118062.MCBB_1083"/>
<comment type="similarity">
    <text evidence="1">Belongs to the UPF0201 family.</text>
</comment>
<dbReference type="Proteomes" id="UP000094707">
    <property type="component" value="Chromosome I"/>
</dbReference>
<evidence type="ECO:0000313" key="3">
    <source>
        <dbReference type="Proteomes" id="UP000094707"/>
    </source>
</evidence>
<accession>A0A1D3L1T8</accession>
<organism evidence="2 3">
    <name type="scientific">Methanobacterium congolense</name>
    <dbReference type="NCBI Taxonomy" id="118062"/>
    <lineage>
        <taxon>Archaea</taxon>
        <taxon>Methanobacteriati</taxon>
        <taxon>Methanobacteriota</taxon>
        <taxon>Methanomada group</taxon>
        <taxon>Methanobacteria</taxon>
        <taxon>Methanobacteriales</taxon>
        <taxon>Methanobacteriaceae</taxon>
        <taxon>Methanobacterium</taxon>
    </lineage>
</organism>
<dbReference type="RefSeq" id="WP_071906776.1">
    <property type="nucleotide sequence ID" value="NZ_LT607756.1"/>
</dbReference>
<dbReference type="KEGG" id="mcub:MCBB_1083"/>
<name>A0A1D3L1T8_9EURY</name>
<dbReference type="InterPro" id="IPR022803">
    <property type="entry name" value="Ribosomal_uL5_dom_sf"/>
</dbReference>
<evidence type="ECO:0000313" key="2">
    <source>
        <dbReference type="EMBL" id="SCG85642.1"/>
    </source>
</evidence>
<dbReference type="InterPro" id="IPR002739">
    <property type="entry name" value="PAB1135-like"/>
</dbReference>
<dbReference type="HAMAP" id="MF_01112">
    <property type="entry name" value="UPF0201"/>
    <property type="match status" value="1"/>
</dbReference>
<dbReference type="AlphaFoldDB" id="A0A1D3L1T8"/>
<protein>
    <recommendedName>
        <fullName evidence="1">UPF0201 protein MCBB_1083</fullName>
    </recommendedName>
</protein>
<dbReference type="SUPFAM" id="SSF55282">
    <property type="entry name" value="RL5-like"/>
    <property type="match status" value="1"/>
</dbReference>
<dbReference type="EMBL" id="LT607756">
    <property type="protein sequence ID" value="SCG85642.1"/>
    <property type="molecule type" value="Genomic_DNA"/>
</dbReference>
<reference evidence="2 3" key="1">
    <citation type="submission" date="2016-08" db="EMBL/GenBank/DDBJ databases">
        <authorList>
            <person name="Seilhamer J.J."/>
        </authorList>
    </citation>
    <scope>NUCLEOTIDE SEQUENCE [LARGE SCALE GENOMIC DNA]</scope>
    <source>
        <strain evidence="2">Buetzberg</strain>
    </source>
</reference>
<dbReference type="GeneID" id="30411928"/>
<dbReference type="OrthoDB" id="7819at2157"/>